<feature type="domain" description="FecR protein" evidence="2">
    <location>
        <begin position="120"/>
        <end position="211"/>
    </location>
</feature>
<sequence length="327" mass="35455">MSDPQGSPRTDAMIREEAVAWLALLRTSPAAQEQEKFTRWYTADSRHADIYDALLDGWDVMARMKRPEINRSEAYVGGNLSGRGGSKLLALAATICLLLAAFGFYRAGLLGLGSPRPAEMASQVGEIRTFTLPDGSKIILDTNSLVAIQYSGSARRLILERGRARFDVAHDADRPFIVGTRAGEVIAHGTVFDVTVEGQRTSVALLRGSIEVRHIGREGKGRFLKPGQWTAIAPSEPATPPLSSSGEESRWPSGMLSYENARLSDVIADANRYALHPIRLVDASTGALRFTGTFKAQDTARLARLVAESLSLTLTQDPDGGFVLGMR</sequence>
<keyword evidence="1" id="KW-1133">Transmembrane helix</keyword>
<feature type="transmembrane region" description="Helical" evidence="1">
    <location>
        <begin position="88"/>
        <end position="107"/>
    </location>
</feature>
<protein>
    <submittedName>
        <fullName evidence="4">FecR domain-containing protein</fullName>
    </submittedName>
</protein>
<dbReference type="Pfam" id="PF16220">
    <property type="entry name" value="DUF4880"/>
    <property type="match status" value="1"/>
</dbReference>
<dbReference type="Gene3D" id="2.60.120.1440">
    <property type="match status" value="1"/>
</dbReference>
<keyword evidence="5" id="KW-1185">Reference proteome</keyword>
<dbReference type="PIRSF" id="PIRSF018266">
    <property type="entry name" value="FecR"/>
    <property type="match status" value="1"/>
</dbReference>
<dbReference type="EMBL" id="CP073910">
    <property type="protein sequence ID" value="QUT05155.1"/>
    <property type="molecule type" value="Genomic_DNA"/>
</dbReference>
<dbReference type="Pfam" id="PF04773">
    <property type="entry name" value="FecR"/>
    <property type="match status" value="1"/>
</dbReference>
<proteinExistence type="predicted"/>
<gene>
    <name evidence="4" type="ORF">KFK14_19465</name>
</gene>
<feature type="domain" description="FecR N-terminal" evidence="3">
    <location>
        <begin position="16"/>
        <end position="53"/>
    </location>
</feature>
<dbReference type="InterPro" id="IPR032623">
    <property type="entry name" value="FecR_N"/>
</dbReference>
<keyword evidence="1" id="KW-0472">Membrane</keyword>
<dbReference type="InterPro" id="IPR006860">
    <property type="entry name" value="FecR"/>
</dbReference>
<dbReference type="PANTHER" id="PTHR30273:SF2">
    <property type="entry name" value="PROTEIN FECR"/>
    <property type="match status" value="1"/>
</dbReference>
<evidence type="ECO:0000259" key="3">
    <source>
        <dbReference type="Pfam" id="PF16220"/>
    </source>
</evidence>
<dbReference type="InterPro" id="IPR012373">
    <property type="entry name" value="Ferrdict_sens_TM"/>
</dbReference>
<dbReference type="Proteomes" id="UP000681425">
    <property type="component" value="Chromosome"/>
</dbReference>
<keyword evidence="1" id="KW-0812">Transmembrane</keyword>
<accession>A0A975Q0R6</accession>
<reference evidence="4" key="1">
    <citation type="submission" date="2021-04" db="EMBL/GenBank/DDBJ databases">
        <title>Isolation of p-tert-butylphenol degrading bacteria Sphingobium phenoxybenzoativorans Tas13 from active sludge.</title>
        <authorList>
            <person name="Li Y."/>
        </authorList>
    </citation>
    <scope>NUCLEOTIDE SEQUENCE</scope>
    <source>
        <strain evidence="4">Tas13</strain>
    </source>
</reference>
<evidence type="ECO:0000259" key="2">
    <source>
        <dbReference type="Pfam" id="PF04773"/>
    </source>
</evidence>
<evidence type="ECO:0000313" key="4">
    <source>
        <dbReference type="EMBL" id="QUT05155.1"/>
    </source>
</evidence>
<dbReference type="AlphaFoldDB" id="A0A975Q0R6"/>
<name>A0A975Q0R6_9SPHN</name>
<evidence type="ECO:0000256" key="1">
    <source>
        <dbReference type="SAM" id="Phobius"/>
    </source>
</evidence>
<dbReference type="PANTHER" id="PTHR30273">
    <property type="entry name" value="PERIPLASMIC SIGNAL SENSOR AND SIGMA FACTOR ACTIVATOR FECR-RELATED"/>
    <property type="match status" value="1"/>
</dbReference>
<evidence type="ECO:0000313" key="5">
    <source>
        <dbReference type="Proteomes" id="UP000681425"/>
    </source>
</evidence>
<dbReference type="GO" id="GO:0016989">
    <property type="term" value="F:sigma factor antagonist activity"/>
    <property type="evidence" value="ECO:0007669"/>
    <property type="project" value="TreeGrafter"/>
</dbReference>
<dbReference type="KEGG" id="spph:KFK14_19465"/>
<organism evidence="4 5">
    <name type="scientific">Sphingobium phenoxybenzoativorans</name>
    <dbReference type="NCBI Taxonomy" id="1592790"/>
    <lineage>
        <taxon>Bacteria</taxon>
        <taxon>Pseudomonadati</taxon>
        <taxon>Pseudomonadota</taxon>
        <taxon>Alphaproteobacteria</taxon>
        <taxon>Sphingomonadales</taxon>
        <taxon>Sphingomonadaceae</taxon>
        <taxon>Sphingobium</taxon>
    </lineage>
</organism>